<feature type="compositionally biased region" description="Low complexity" evidence="5">
    <location>
        <begin position="568"/>
        <end position="581"/>
    </location>
</feature>
<dbReference type="OrthoDB" id="9769739at2"/>
<dbReference type="Pfam" id="PF01740">
    <property type="entry name" value="STAS"/>
    <property type="match status" value="1"/>
</dbReference>
<dbReference type="Pfam" id="PF00916">
    <property type="entry name" value="Sulfate_transp"/>
    <property type="match status" value="1"/>
</dbReference>
<dbReference type="InterPro" id="IPR036513">
    <property type="entry name" value="STAS_dom_sf"/>
</dbReference>
<feature type="transmembrane region" description="Helical" evidence="6">
    <location>
        <begin position="355"/>
        <end position="373"/>
    </location>
</feature>
<dbReference type="RefSeq" id="WP_110854078.1">
    <property type="nucleotide sequence ID" value="NZ_QJSQ01000001.1"/>
</dbReference>
<dbReference type="InterPro" id="IPR002645">
    <property type="entry name" value="STAS_dom"/>
</dbReference>
<protein>
    <submittedName>
        <fullName evidence="8">High affinity sulfate transporter 1</fullName>
    </submittedName>
</protein>
<feature type="transmembrane region" description="Helical" evidence="6">
    <location>
        <begin position="80"/>
        <end position="101"/>
    </location>
</feature>
<feature type="transmembrane region" description="Helical" evidence="6">
    <location>
        <begin position="52"/>
        <end position="73"/>
    </location>
</feature>
<feature type="transmembrane region" description="Helical" evidence="6">
    <location>
        <begin position="393"/>
        <end position="417"/>
    </location>
</feature>
<dbReference type="GO" id="GO:0055085">
    <property type="term" value="P:transmembrane transport"/>
    <property type="evidence" value="ECO:0007669"/>
    <property type="project" value="InterPro"/>
</dbReference>
<comment type="subcellular location">
    <subcellularLocation>
        <location evidence="1">Membrane</location>
        <topology evidence="1">Multi-pass membrane protein</topology>
    </subcellularLocation>
</comment>
<feature type="transmembrane region" description="Helical" evidence="6">
    <location>
        <begin position="140"/>
        <end position="165"/>
    </location>
</feature>
<evidence type="ECO:0000256" key="4">
    <source>
        <dbReference type="ARBA" id="ARBA00023136"/>
    </source>
</evidence>
<proteinExistence type="predicted"/>
<organism evidence="8 9">
    <name type="scientific">Paraburkholderia silvatlantica</name>
    <dbReference type="NCBI Taxonomy" id="321895"/>
    <lineage>
        <taxon>Bacteria</taxon>
        <taxon>Pseudomonadati</taxon>
        <taxon>Pseudomonadota</taxon>
        <taxon>Betaproteobacteria</taxon>
        <taxon>Burkholderiales</taxon>
        <taxon>Burkholderiaceae</taxon>
        <taxon>Paraburkholderia</taxon>
    </lineage>
</organism>
<feature type="transmembrane region" description="Helical" evidence="6">
    <location>
        <begin position="333"/>
        <end position="350"/>
    </location>
</feature>
<evidence type="ECO:0000256" key="3">
    <source>
        <dbReference type="ARBA" id="ARBA00022989"/>
    </source>
</evidence>
<evidence type="ECO:0000259" key="7">
    <source>
        <dbReference type="PROSITE" id="PS50801"/>
    </source>
</evidence>
<name>A0A2V4TVN5_9BURK</name>
<evidence type="ECO:0000256" key="2">
    <source>
        <dbReference type="ARBA" id="ARBA00022692"/>
    </source>
</evidence>
<dbReference type="InterPro" id="IPR001902">
    <property type="entry name" value="SLC26A/SulP_fam"/>
</dbReference>
<dbReference type="PROSITE" id="PS50801">
    <property type="entry name" value="STAS"/>
    <property type="match status" value="1"/>
</dbReference>
<feature type="transmembrane region" description="Helical" evidence="6">
    <location>
        <begin position="256"/>
        <end position="282"/>
    </location>
</feature>
<sequence>MKPAAPAAHRLPHLPFLQGLLPFDPAQLPHDIIAGITLAALGIPEVMGYTKIAGTPTVTGLYTILLPLVAFTLFGASRQLVVAADSATAAILAGTLTAVAAAGSKDYVALTSSVALTVAVMLLIARVFRLGFLADFLSRSALIGFLTGVGIQVAAGELAGLIGLARQGHGPLMQIASALQRVAEANYPTTMLSIGVLVVIVGCKRFVPRAPGALIAVIGSIVASGVFNFAGHGIAVTGEVPGGLPSLFLPPLHMGAINQVLVTAASCFIVIIAQSAATARAYANRYNERGDDNADIIGLAAANAAAAFTGTFVVNGSPTKTEMLDDAGGRTQVAHLTTAAIVLLVLLFLTKPLSLLPAAVLSAIVFMIGVKLIDVKGMAELYRMQKDELVVALLTAGVVVFVDVMHGILAAVVLSLIAHARHSYRLRTRVLTPGPGDSWIARHVEPNLLAAPGIVVYRFEADLFYANTGRFTEEVLKLVTEASPGLRWVVIDASEINNIDYTAGKTLIQLGGELDKHGVGIAAVALPTGVRHEIERYKALRMTGVHREVFATVEAAIEALRELPPPTSSSSQGGSFESNKE</sequence>
<reference evidence="8 9" key="1">
    <citation type="submission" date="2018-06" db="EMBL/GenBank/DDBJ databases">
        <title>Genomic Encyclopedia of Type Strains, Phase IV (KMG-V): Genome sequencing to study the core and pangenomes of soil and plant-associated prokaryotes.</title>
        <authorList>
            <person name="Whitman W."/>
        </authorList>
    </citation>
    <scope>NUCLEOTIDE SEQUENCE [LARGE SCALE GENOMIC DNA]</scope>
    <source>
        <strain evidence="8 9">SRCL-318</strain>
    </source>
</reference>
<keyword evidence="3 6" id="KW-1133">Transmembrane helix</keyword>
<dbReference type="GO" id="GO:0016020">
    <property type="term" value="C:membrane"/>
    <property type="evidence" value="ECO:0007669"/>
    <property type="project" value="UniProtKB-SubCell"/>
</dbReference>
<accession>A0A2V4TVN5</accession>
<feature type="transmembrane region" description="Helical" evidence="6">
    <location>
        <begin position="294"/>
        <end position="313"/>
    </location>
</feature>
<dbReference type="PANTHER" id="PTHR11814">
    <property type="entry name" value="SULFATE TRANSPORTER"/>
    <property type="match status" value="1"/>
</dbReference>
<evidence type="ECO:0000256" key="6">
    <source>
        <dbReference type="SAM" id="Phobius"/>
    </source>
</evidence>
<evidence type="ECO:0000256" key="5">
    <source>
        <dbReference type="SAM" id="MobiDB-lite"/>
    </source>
</evidence>
<feature type="transmembrane region" description="Helical" evidence="6">
    <location>
        <begin position="214"/>
        <end position="236"/>
    </location>
</feature>
<feature type="transmembrane region" description="Helical" evidence="6">
    <location>
        <begin position="107"/>
        <end position="128"/>
    </location>
</feature>
<feature type="transmembrane region" description="Helical" evidence="6">
    <location>
        <begin position="185"/>
        <end position="202"/>
    </location>
</feature>
<dbReference type="CDD" id="cd07042">
    <property type="entry name" value="STAS_SulP_like_sulfate_transporter"/>
    <property type="match status" value="1"/>
</dbReference>
<dbReference type="Proteomes" id="UP000247772">
    <property type="component" value="Unassembled WGS sequence"/>
</dbReference>
<gene>
    <name evidence="8" type="ORF">C7410_101183</name>
</gene>
<dbReference type="EMBL" id="QJSQ01000001">
    <property type="protein sequence ID" value="PYE27851.1"/>
    <property type="molecule type" value="Genomic_DNA"/>
</dbReference>
<feature type="region of interest" description="Disordered" evidence="5">
    <location>
        <begin position="562"/>
        <end position="581"/>
    </location>
</feature>
<feature type="domain" description="STAS" evidence="7">
    <location>
        <begin position="444"/>
        <end position="560"/>
    </location>
</feature>
<dbReference type="SUPFAM" id="SSF52091">
    <property type="entry name" value="SpoIIaa-like"/>
    <property type="match status" value="1"/>
</dbReference>
<evidence type="ECO:0000256" key="1">
    <source>
        <dbReference type="ARBA" id="ARBA00004141"/>
    </source>
</evidence>
<dbReference type="AlphaFoldDB" id="A0A2V4TVN5"/>
<evidence type="ECO:0000313" key="9">
    <source>
        <dbReference type="Proteomes" id="UP000247772"/>
    </source>
</evidence>
<dbReference type="InterPro" id="IPR011547">
    <property type="entry name" value="SLC26A/SulP_dom"/>
</dbReference>
<evidence type="ECO:0000313" key="8">
    <source>
        <dbReference type="EMBL" id="PYE27851.1"/>
    </source>
</evidence>
<keyword evidence="2 6" id="KW-0812">Transmembrane</keyword>
<dbReference type="Gene3D" id="3.30.750.24">
    <property type="entry name" value="STAS domain"/>
    <property type="match status" value="1"/>
</dbReference>
<comment type="caution">
    <text evidence="8">The sequence shown here is derived from an EMBL/GenBank/DDBJ whole genome shotgun (WGS) entry which is preliminary data.</text>
</comment>
<keyword evidence="4 6" id="KW-0472">Membrane</keyword>